<organism evidence="2 3">
    <name type="scientific">Stylosanthes scabra</name>
    <dbReference type="NCBI Taxonomy" id="79078"/>
    <lineage>
        <taxon>Eukaryota</taxon>
        <taxon>Viridiplantae</taxon>
        <taxon>Streptophyta</taxon>
        <taxon>Embryophyta</taxon>
        <taxon>Tracheophyta</taxon>
        <taxon>Spermatophyta</taxon>
        <taxon>Magnoliopsida</taxon>
        <taxon>eudicotyledons</taxon>
        <taxon>Gunneridae</taxon>
        <taxon>Pentapetalae</taxon>
        <taxon>rosids</taxon>
        <taxon>fabids</taxon>
        <taxon>Fabales</taxon>
        <taxon>Fabaceae</taxon>
        <taxon>Papilionoideae</taxon>
        <taxon>50 kb inversion clade</taxon>
        <taxon>dalbergioids sensu lato</taxon>
        <taxon>Dalbergieae</taxon>
        <taxon>Pterocarpus clade</taxon>
        <taxon>Stylosanthes</taxon>
    </lineage>
</organism>
<gene>
    <name evidence="2" type="ORF">PIB30_024863</name>
</gene>
<proteinExistence type="predicted"/>
<keyword evidence="3" id="KW-1185">Reference proteome</keyword>
<protein>
    <submittedName>
        <fullName evidence="2">Uncharacterized protein</fullName>
    </submittedName>
</protein>
<evidence type="ECO:0000256" key="1">
    <source>
        <dbReference type="SAM" id="MobiDB-lite"/>
    </source>
</evidence>
<evidence type="ECO:0000313" key="3">
    <source>
        <dbReference type="Proteomes" id="UP001341840"/>
    </source>
</evidence>
<comment type="caution">
    <text evidence="2">The sequence shown here is derived from an EMBL/GenBank/DDBJ whole genome shotgun (WGS) entry which is preliminary data.</text>
</comment>
<sequence length="174" mass="18486">MEFSYPSKSKESVTVLVDRPPPEQPDLHSVAVGEGEPGSSLVTAEQKRNGCVGNGARAALRSAEVGAFAKKKWIAASMEDRAMPVEDAATKMRGISDVGYDGTRSSAEVGASVREKWSLTTAASRTSFVSAKGGATWRNGLAWFCRISPIVTKPPPLLAAVFPWDREGACSEKA</sequence>
<accession>A0ABU6Q9E2</accession>
<reference evidence="2 3" key="1">
    <citation type="journal article" date="2023" name="Plants (Basel)">
        <title>Bridging the Gap: Combining Genomics and Transcriptomics Approaches to Understand Stylosanthes scabra, an Orphan Legume from the Brazilian Caatinga.</title>
        <authorList>
            <person name="Ferreira-Neto J.R.C."/>
            <person name="da Silva M.D."/>
            <person name="Binneck E."/>
            <person name="de Melo N.F."/>
            <person name="da Silva R.H."/>
            <person name="de Melo A.L.T.M."/>
            <person name="Pandolfi V."/>
            <person name="Bustamante F.O."/>
            <person name="Brasileiro-Vidal A.C."/>
            <person name="Benko-Iseppon A.M."/>
        </authorList>
    </citation>
    <scope>NUCLEOTIDE SEQUENCE [LARGE SCALE GENOMIC DNA]</scope>
    <source>
        <tissue evidence="2">Leaves</tissue>
    </source>
</reference>
<evidence type="ECO:0000313" key="2">
    <source>
        <dbReference type="EMBL" id="MED6108527.1"/>
    </source>
</evidence>
<name>A0ABU6Q9E2_9FABA</name>
<dbReference type="EMBL" id="JASCZI010000090">
    <property type="protein sequence ID" value="MED6108527.1"/>
    <property type="molecule type" value="Genomic_DNA"/>
</dbReference>
<dbReference type="Proteomes" id="UP001341840">
    <property type="component" value="Unassembled WGS sequence"/>
</dbReference>
<feature type="region of interest" description="Disordered" evidence="1">
    <location>
        <begin position="1"/>
        <end position="40"/>
    </location>
</feature>